<gene>
    <name evidence="1" type="ORF">V8G54_021090</name>
</gene>
<proteinExistence type="predicted"/>
<reference evidence="1 2" key="1">
    <citation type="journal article" date="2023" name="Life. Sci Alliance">
        <title>Evolutionary insights into 3D genome organization and epigenetic landscape of Vigna mungo.</title>
        <authorList>
            <person name="Junaid A."/>
            <person name="Singh B."/>
            <person name="Bhatia S."/>
        </authorList>
    </citation>
    <scope>NUCLEOTIDE SEQUENCE [LARGE SCALE GENOMIC DNA]</scope>
    <source>
        <strain evidence="1">Urdbean</strain>
    </source>
</reference>
<name>A0AAQ3RX23_VIGMU</name>
<evidence type="ECO:0000313" key="1">
    <source>
        <dbReference type="EMBL" id="WVZ07744.1"/>
    </source>
</evidence>
<dbReference type="EMBL" id="CP144695">
    <property type="protein sequence ID" value="WVZ07744.1"/>
    <property type="molecule type" value="Genomic_DNA"/>
</dbReference>
<protein>
    <submittedName>
        <fullName evidence="1">Uncharacterized protein</fullName>
    </submittedName>
</protein>
<organism evidence="1 2">
    <name type="scientific">Vigna mungo</name>
    <name type="common">Black gram</name>
    <name type="synonym">Phaseolus mungo</name>
    <dbReference type="NCBI Taxonomy" id="3915"/>
    <lineage>
        <taxon>Eukaryota</taxon>
        <taxon>Viridiplantae</taxon>
        <taxon>Streptophyta</taxon>
        <taxon>Embryophyta</taxon>
        <taxon>Tracheophyta</taxon>
        <taxon>Spermatophyta</taxon>
        <taxon>Magnoliopsida</taxon>
        <taxon>eudicotyledons</taxon>
        <taxon>Gunneridae</taxon>
        <taxon>Pentapetalae</taxon>
        <taxon>rosids</taxon>
        <taxon>fabids</taxon>
        <taxon>Fabales</taxon>
        <taxon>Fabaceae</taxon>
        <taxon>Papilionoideae</taxon>
        <taxon>50 kb inversion clade</taxon>
        <taxon>NPAAA clade</taxon>
        <taxon>indigoferoid/millettioid clade</taxon>
        <taxon>Phaseoleae</taxon>
        <taxon>Vigna</taxon>
    </lineage>
</organism>
<dbReference type="Proteomes" id="UP001374535">
    <property type="component" value="Chromosome 6"/>
</dbReference>
<accession>A0AAQ3RX23</accession>
<sequence length="124" mass="13506">MKEDGTVQHHRGTMVGMTSLTRLLPDTYEDMCCSSLATWDADIDADDEGGAMLPELSKLTSEKTVSASGNIAMISSSVLTTSIIDGLSSGLSWQQLRARVKNFSKHSDVYNPILLSMMEYTVPD</sequence>
<keyword evidence="2" id="KW-1185">Reference proteome</keyword>
<evidence type="ECO:0000313" key="2">
    <source>
        <dbReference type="Proteomes" id="UP001374535"/>
    </source>
</evidence>
<dbReference type="AlphaFoldDB" id="A0AAQ3RX23"/>